<proteinExistence type="inferred from homology"/>
<accession>G1C9K0</accession>
<evidence type="ECO:0000256" key="4">
    <source>
        <dbReference type="ARBA" id="ARBA00017504"/>
    </source>
</evidence>
<sequence>MPLFIIIHMSITISWFAGLFYLPRIFVNIAQQDDNNIKNCLIGMAKRLYNFMHLLSVGVIISGIMLYLSKSPIEENVGDHHKWMYLKLVIVFMTFIYQQICNKMIENFEKGLNKKSHNFYRVFNEIPLIFLITILSLVTIKPF</sequence>
<comment type="catalytic activity">
    <reaction evidence="13 14">
        <text>protoporphyrinogen IX + 3 A = protoporphyrin IX + 3 AH2</text>
        <dbReference type="Rhea" id="RHEA:62000"/>
        <dbReference type="ChEBI" id="CHEBI:13193"/>
        <dbReference type="ChEBI" id="CHEBI:17499"/>
        <dbReference type="ChEBI" id="CHEBI:57306"/>
        <dbReference type="ChEBI" id="CHEBI:57307"/>
    </reaction>
</comment>
<dbReference type="GO" id="GO:0006782">
    <property type="term" value="P:protoporphyrinogen IX biosynthetic process"/>
    <property type="evidence" value="ECO:0007669"/>
    <property type="project" value="UniProtKB-UniRule"/>
</dbReference>
<evidence type="ECO:0000256" key="14">
    <source>
        <dbReference type="PIRNR" id="PIRNR004638"/>
    </source>
</evidence>
<evidence type="ECO:0000313" key="16">
    <source>
        <dbReference type="EMBL" id="AEM25253.1"/>
    </source>
</evidence>
<keyword evidence="9 15" id="KW-1133">Transmembrane helix</keyword>
<keyword evidence="10 16" id="KW-0560">Oxidoreductase</keyword>
<dbReference type="InterPro" id="IPR005265">
    <property type="entry name" value="HemJ-like"/>
</dbReference>
<dbReference type="PANTHER" id="PTHR40255:SF1">
    <property type="entry name" value="PROTOPORPHYRINOGEN IX OXIDASE"/>
    <property type="match status" value="1"/>
</dbReference>
<evidence type="ECO:0000256" key="2">
    <source>
        <dbReference type="ARBA" id="ARBA00005073"/>
    </source>
</evidence>
<protein>
    <recommendedName>
        <fullName evidence="4 14">Protoporphyrinogen IX oxidase</fullName>
        <ecNumber evidence="14">1.3.99.-</ecNumber>
    </recommendedName>
</protein>
<dbReference type="AlphaFoldDB" id="G1C9K0"/>
<evidence type="ECO:0000256" key="1">
    <source>
        <dbReference type="ARBA" id="ARBA00004651"/>
    </source>
</evidence>
<keyword evidence="12 14" id="KW-0472">Membrane</keyword>
<dbReference type="EMBL" id="JF756595">
    <property type="protein sequence ID" value="AEM25253.1"/>
    <property type="molecule type" value="Genomic_DNA"/>
</dbReference>
<feature type="transmembrane region" description="Helical" evidence="15">
    <location>
        <begin position="122"/>
        <end position="140"/>
    </location>
</feature>
<feature type="transmembrane region" description="Helical" evidence="15">
    <location>
        <begin position="6"/>
        <end position="27"/>
    </location>
</feature>
<keyword evidence="6 14" id="KW-0349">Heme</keyword>
<dbReference type="PIRSF" id="PIRSF004638">
    <property type="entry name" value="UCP004638"/>
    <property type="match status" value="1"/>
</dbReference>
<comment type="similarity">
    <text evidence="3 14">Belongs to the HemJ family.</text>
</comment>
<evidence type="ECO:0000256" key="7">
    <source>
        <dbReference type="ARBA" id="ARBA00022692"/>
    </source>
</evidence>
<dbReference type="EC" id="1.3.99.-" evidence="14"/>
<name>G1C9K0_9PROT</name>
<feature type="transmembrane region" description="Helical" evidence="15">
    <location>
        <begin position="83"/>
        <end position="101"/>
    </location>
</feature>
<evidence type="ECO:0000256" key="9">
    <source>
        <dbReference type="ARBA" id="ARBA00022989"/>
    </source>
</evidence>
<dbReference type="Pfam" id="PF03653">
    <property type="entry name" value="UPF0093"/>
    <property type="match status" value="1"/>
</dbReference>
<evidence type="ECO:0000256" key="12">
    <source>
        <dbReference type="ARBA" id="ARBA00023136"/>
    </source>
</evidence>
<comment type="pathway">
    <text evidence="2 14">Porphyrin-containing compound metabolism; protoporphyrin-IX biosynthesis; protoporphyrin-IX from protoporphyrinogen-IX: step 1/1.</text>
</comment>
<gene>
    <name evidence="16" type="primary">hemJ</name>
</gene>
<keyword evidence="8 14" id="KW-0479">Metal-binding</keyword>
<keyword evidence="7 15" id="KW-0812">Transmembrane</keyword>
<dbReference type="GO" id="GO:0070818">
    <property type="term" value="F:protoporphyrinogen oxidase activity"/>
    <property type="evidence" value="ECO:0007669"/>
    <property type="project" value="UniProtKB-UniRule"/>
</dbReference>
<evidence type="ECO:0000256" key="10">
    <source>
        <dbReference type="ARBA" id="ARBA00023002"/>
    </source>
</evidence>
<dbReference type="UniPathway" id="UPA00251">
    <property type="reaction ID" value="UER00324"/>
</dbReference>
<evidence type="ECO:0000256" key="3">
    <source>
        <dbReference type="ARBA" id="ARBA00006501"/>
    </source>
</evidence>
<evidence type="ECO:0000256" key="5">
    <source>
        <dbReference type="ARBA" id="ARBA00022475"/>
    </source>
</evidence>
<keyword evidence="5 14" id="KW-1003">Cell membrane</keyword>
<dbReference type="GO" id="GO:0005886">
    <property type="term" value="C:plasma membrane"/>
    <property type="evidence" value="ECO:0007669"/>
    <property type="project" value="UniProtKB-SubCell"/>
</dbReference>
<dbReference type="GO" id="GO:0046872">
    <property type="term" value="F:metal ion binding"/>
    <property type="evidence" value="ECO:0007669"/>
    <property type="project" value="UniProtKB-UniRule"/>
</dbReference>
<comment type="cofactor">
    <cofactor evidence="14">
        <name>heme b</name>
        <dbReference type="ChEBI" id="CHEBI:60344"/>
    </cofactor>
    <text evidence="14">Binds 1 heme b (iron(II)-protoporphyrin IX) group per subunit.</text>
</comment>
<evidence type="ECO:0000256" key="6">
    <source>
        <dbReference type="ARBA" id="ARBA00022617"/>
    </source>
</evidence>
<comment type="subcellular location">
    <subcellularLocation>
        <location evidence="1">Cell membrane</location>
        <topology evidence="1">Multi-pass membrane protein</topology>
    </subcellularLocation>
</comment>
<dbReference type="PANTHER" id="PTHR40255">
    <property type="entry name" value="UPF0093 MEMBRANE PROTEIN SLR1790"/>
    <property type="match status" value="1"/>
</dbReference>
<reference evidence="16" key="1">
    <citation type="journal article" date="2011" name="PLoS ONE">
        <title>Identification and Phylogenetic Analysis of Heme Synthesis Genes in Trypanosomatids and Their Bacterial Endosymbionts.</title>
        <authorList>
            <person name="Alves J.M.P."/>
            <person name="Voegtly L.J."/>
            <person name="Matveyev A.V."/>
            <person name="Lara A.M."/>
            <person name="da Silva F.M."/>
            <person name="Serrano M.G."/>
            <person name="Buck G.A."/>
            <person name="Teixeira M.M.G."/>
            <person name="Camargo E.P."/>
        </authorList>
    </citation>
    <scope>NUCLEOTIDE SEQUENCE</scope>
</reference>
<comment type="function">
    <text evidence="14">Catalyzes the oxidation of protoporphyrinogen IX to protoporphyrin IX.</text>
</comment>
<organism evidence="16">
    <name type="scientific">Candidatus Kinetoplastidibacterium crithidiae</name>
    <dbReference type="NCBI Taxonomy" id="33056"/>
    <lineage>
        <taxon>Bacteria</taxon>
        <taxon>Pseudomonadati</taxon>
        <taxon>Pseudomonadota</taxon>
        <taxon>Betaproteobacteria</taxon>
        <taxon>Candidatus Kinetoplastidibacterium</taxon>
    </lineage>
</organism>
<evidence type="ECO:0000256" key="8">
    <source>
        <dbReference type="ARBA" id="ARBA00022723"/>
    </source>
</evidence>
<evidence type="ECO:0000256" key="15">
    <source>
        <dbReference type="SAM" id="Phobius"/>
    </source>
</evidence>
<evidence type="ECO:0000256" key="13">
    <source>
        <dbReference type="ARBA" id="ARBA00048390"/>
    </source>
</evidence>
<keyword evidence="11 14" id="KW-0408">Iron</keyword>
<feature type="transmembrane region" description="Helical" evidence="15">
    <location>
        <begin position="48"/>
        <end position="68"/>
    </location>
</feature>
<evidence type="ECO:0000256" key="11">
    <source>
        <dbReference type="ARBA" id="ARBA00023004"/>
    </source>
</evidence>